<dbReference type="InterPro" id="IPR013221">
    <property type="entry name" value="Mur_ligase_cen"/>
</dbReference>
<comment type="catalytic activity">
    <reaction evidence="11">
        <text>[L-4-(L-arginin-2-N-yl)aspartate](n)-L-aspartate + L-arginine + ATP = [L-4-(L-arginin-2-N-yl)aspartate](n+1) + ADP + phosphate + H(+)</text>
        <dbReference type="Rhea" id="RHEA:23888"/>
        <dbReference type="Rhea" id="RHEA-COMP:13732"/>
        <dbReference type="Rhea" id="RHEA-COMP:13733"/>
        <dbReference type="ChEBI" id="CHEBI:15378"/>
        <dbReference type="ChEBI" id="CHEBI:30616"/>
        <dbReference type="ChEBI" id="CHEBI:32682"/>
        <dbReference type="ChEBI" id="CHEBI:43474"/>
        <dbReference type="ChEBI" id="CHEBI:137986"/>
        <dbReference type="ChEBI" id="CHEBI:137990"/>
        <dbReference type="ChEBI" id="CHEBI:456216"/>
        <dbReference type="EC" id="6.3.2.30"/>
    </reaction>
</comment>
<evidence type="ECO:0000256" key="11">
    <source>
        <dbReference type="ARBA" id="ARBA00048094"/>
    </source>
</evidence>
<dbReference type="Pfam" id="PF02875">
    <property type="entry name" value="Mur_ligase_C"/>
    <property type="match status" value="1"/>
</dbReference>
<dbReference type="NCBIfam" id="NF010623">
    <property type="entry name" value="PRK14016.1"/>
    <property type="match status" value="1"/>
</dbReference>
<dbReference type="Pfam" id="PF18921">
    <property type="entry name" value="Cyanophycin_syn"/>
    <property type="match status" value="1"/>
</dbReference>
<accession>A0A5C7AIX5</accession>
<dbReference type="SUPFAM" id="SSF56059">
    <property type="entry name" value="Glutathione synthetase ATP-binding domain-like"/>
    <property type="match status" value="1"/>
</dbReference>
<dbReference type="EC" id="6.3.2.29" evidence="5"/>
<dbReference type="Pfam" id="PF08245">
    <property type="entry name" value="Mur_ligase_M"/>
    <property type="match status" value="1"/>
</dbReference>
<evidence type="ECO:0000256" key="9">
    <source>
        <dbReference type="ARBA" id="ARBA00022840"/>
    </source>
</evidence>
<comment type="catalytic activity">
    <reaction evidence="12">
        <text>[L-4-(L-arginin-2-N-yl)aspartate](n) + L-aspartate + ATP = [L-4-(L-arginin-2-N-yl)aspartate](n)-L-aspartate + ADP + phosphate + H(+)</text>
        <dbReference type="Rhea" id="RHEA:13277"/>
        <dbReference type="Rhea" id="RHEA-COMP:13728"/>
        <dbReference type="Rhea" id="RHEA-COMP:13733"/>
        <dbReference type="ChEBI" id="CHEBI:15378"/>
        <dbReference type="ChEBI" id="CHEBI:29991"/>
        <dbReference type="ChEBI" id="CHEBI:30616"/>
        <dbReference type="ChEBI" id="CHEBI:43474"/>
        <dbReference type="ChEBI" id="CHEBI:137986"/>
        <dbReference type="ChEBI" id="CHEBI:137990"/>
        <dbReference type="ChEBI" id="CHEBI:456216"/>
        <dbReference type="EC" id="6.3.2.29"/>
    </reaction>
</comment>
<dbReference type="InterPro" id="IPR011810">
    <property type="entry name" value="Cya_phycin_syn"/>
</dbReference>
<keyword evidence="9 13" id="KW-0067">ATP-binding</keyword>
<dbReference type="InterPro" id="IPR011761">
    <property type="entry name" value="ATP-grasp"/>
</dbReference>
<organism evidence="15 16">
    <name type="scientific">Gelidibacter salicanalis</name>
    <dbReference type="NCBI Taxonomy" id="291193"/>
    <lineage>
        <taxon>Bacteria</taxon>
        <taxon>Pseudomonadati</taxon>
        <taxon>Bacteroidota</taxon>
        <taxon>Flavobacteriia</taxon>
        <taxon>Flavobacteriales</taxon>
        <taxon>Flavobacteriaceae</taxon>
        <taxon>Gelidibacter</taxon>
    </lineage>
</organism>
<dbReference type="EC" id="6.3.2.30" evidence="4"/>
<sequence length="885" mass="97485">MKIREINAMRGPNYWSVRRHKLIVMVLDLEEMEKRPSNTITGFKDRLEALFPTMYEHRCSVGTAGGFFQRVEEGTWMGHIIEHIALEVQTLAGMDVGFGRTRGYGEEGVYNVVFAYMEESVGRYAAKLSVDICEALIKGEDYDMTIDIQKMRELREAERLGPSTGSIVEEAASRGIPWIRLNTYSLCQLGYGANQKRIQATVTSETSSIGVELACDKEDTKFLLEQAEVQTPRGTIIRQDIGLEEACKYVGFPLVIKPVDGNHGRGITVNINSYADALVAFQSAKESSKSGAIIVEKHVVGDDYRLLVINNVLVAAAKRTPANVVGNGSSTVQELIDEVNQDPRRGYGHENVLTQITVNDLTLEIIKNAGYSLDSVLEEDQCLLLKDTANLSTGGTAEDVTDMVHPSNIFMAERISKIIDLDICGIDVMTTDISKPLEETGGAVLEVNAGPGFRMHLAPTSGLPRNVASHVIDKLFPHGVDSKIPIVAVTGTNGKTTTTRLIAHLAKMKGFKVGYTTSDGVYVQNRLLMKGDCTGPASAEFVLKDPTVNFAVLECARGGLLRAGLGYHQCDIGIVTNVASDHLGLKGIHTIEQLAKVKGVIPETVKPDGYAILNADDELVYEMRRSLKCNVALFSMDEHNPHIKAMQKLGGLTAIYENGYITVCRGEWKMRIIKTLNVPLTYGGRATFMIQNVLPAVLTAYIQKFTIDEMKVALETFIPSPAQTPGRLNLFQFKDFQVLLDYAHNPSGMRALQKFIEKIDASIKVGIIAGVGDRREEDTNEIGSIAADMFDEIIIRQDKNLRGRTECELINMLDAGIKMKDPNKKITIIPNEREAATYAIKNAKKDSLIVICSDVVPDALQLVQDLKEEEANQLYEFTTGDIPNK</sequence>
<evidence type="ECO:0000256" key="4">
    <source>
        <dbReference type="ARBA" id="ARBA00012968"/>
    </source>
</evidence>
<dbReference type="Proteomes" id="UP000321734">
    <property type="component" value="Unassembled WGS sequence"/>
</dbReference>
<dbReference type="Gene3D" id="3.90.190.20">
    <property type="entry name" value="Mur ligase, C-terminal domain"/>
    <property type="match status" value="1"/>
</dbReference>
<evidence type="ECO:0000313" key="16">
    <source>
        <dbReference type="Proteomes" id="UP000321734"/>
    </source>
</evidence>
<proteinExistence type="inferred from homology"/>
<dbReference type="GO" id="GO:0071161">
    <property type="term" value="F:cyanophycin synthetase activity (L-arginine-adding)"/>
    <property type="evidence" value="ECO:0007669"/>
    <property type="project" value="UniProtKB-EC"/>
</dbReference>
<dbReference type="Gene3D" id="3.30.470.20">
    <property type="entry name" value="ATP-grasp fold, B domain"/>
    <property type="match status" value="2"/>
</dbReference>
<comment type="caution">
    <text evidence="15">The sequence shown here is derived from an EMBL/GenBank/DDBJ whole genome shotgun (WGS) entry which is preliminary data.</text>
</comment>
<dbReference type="OrthoDB" id="9803907at2"/>
<keyword evidence="7 15" id="KW-0436">Ligase</keyword>
<dbReference type="PROSITE" id="PS50975">
    <property type="entry name" value="ATP_GRASP"/>
    <property type="match status" value="1"/>
</dbReference>
<dbReference type="EMBL" id="VORX01000003">
    <property type="protein sequence ID" value="TXE08670.1"/>
    <property type="molecule type" value="Genomic_DNA"/>
</dbReference>
<evidence type="ECO:0000256" key="13">
    <source>
        <dbReference type="PROSITE-ProRule" id="PRU00409"/>
    </source>
</evidence>
<protein>
    <recommendedName>
        <fullName evidence="6">Cyanophycin synthetase</fullName>
        <ecNumber evidence="5">6.3.2.29</ecNumber>
        <ecNumber evidence="4">6.3.2.30</ecNumber>
    </recommendedName>
    <alternativeName>
        <fullName evidence="10">Cyanophycin synthase</fullName>
    </alternativeName>
</protein>
<evidence type="ECO:0000256" key="5">
    <source>
        <dbReference type="ARBA" id="ARBA00013005"/>
    </source>
</evidence>
<name>A0A5C7AIX5_9FLAO</name>
<dbReference type="Gene3D" id="3.40.1190.10">
    <property type="entry name" value="Mur-like, catalytic domain"/>
    <property type="match status" value="1"/>
</dbReference>
<dbReference type="PANTHER" id="PTHR23135:SF18">
    <property type="entry name" value="CYANOPHYCIN SYNTHETASE"/>
    <property type="match status" value="1"/>
</dbReference>
<evidence type="ECO:0000313" key="15">
    <source>
        <dbReference type="EMBL" id="TXE08670.1"/>
    </source>
</evidence>
<keyword evidence="8 13" id="KW-0547">Nucleotide-binding</keyword>
<dbReference type="InterPro" id="IPR013651">
    <property type="entry name" value="ATP-grasp_RimK-type"/>
</dbReference>
<dbReference type="GO" id="GO:0005524">
    <property type="term" value="F:ATP binding"/>
    <property type="evidence" value="ECO:0007669"/>
    <property type="project" value="UniProtKB-UniRule"/>
</dbReference>
<dbReference type="SUPFAM" id="SSF53623">
    <property type="entry name" value="MurD-like peptide ligases, catalytic domain"/>
    <property type="match status" value="1"/>
</dbReference>
<evidence type="ECO:0000259" key="14">
    <source>
        <dbReference type="PROSITE" id="PS50975"/>
    </source>
</evidence>
<dbReference type="PANTHER" id="PTHR23135">
    <property type="entry name" value="MUR LIGASE FAMILY MEMBER"/>
    <property type="match status" value="1"/>
</dbReference>
<evidence type="ECO:0000256" key="12">
    <source>
        <dbReference type="ARBA" id="ARBA00048425"/>
    </source>
</evidence>
<evidence type="ECO:0000256" key="6">
    <source>
        <dbReference type="ARBA" id="ARBA00022036"/>
    </source>
</evidence>
<comment type="similarity">
    <text evidence="2">In the C-terminal section; belongs to the MurCDEF family.</text>
</comment>
<dbReference type="Pfam" id="PF08443">
    <property type="entry name" value="RimK"/>
    <property type="match status" value="1"/>
</dbReference>
<dbReference type="InterPro" id="IPR044019">
    <property type="entry name" value="Cyanophycin_syn_N"/>
</dbReference>
<evidence type="ECO:0000256" key="7">
    <source>
        <dbReference type="ARBA" id="ARBA00022598"/>
    </source>
</evidence>
<dbReference type="GO" id="GO:0071160">
    <property type="term" value="F:cyanophycin synthetase activity (L-aspartate-adding)"/>
    <property type="evidence" value="ECO:0007669"/>
    <property type="project" value="UniProtKB-EC"/>
</dbReference>
<dbReference type="NCBIfam" id="TIGR02068">
    <property type="entry name" value="cya_phycin_syn"/>
    <property type="match status" value="1"/>
</dbReference>
<evidence type="ECO:0000256" key="10">
    <source>
        <dbReference type="ARBA" id="ARBA00031353"/>
    </source>
</evidence>
<evidence type="ECO:0000256" key="8">
    <source>
        <dbReference type="ARBA" id="ARBA00022741"/>
    </source>
</evidence>
<dbReference type="InterPro" id="IPR036615">
    <property type="entry name" value="Mur_ligase_C_dom_sf"/>
</dbReference>
<feature type="domain" description="ATP-grasp" evidence="14">
    <location>
        <begin position="221"/>
        <end position="476"/>
    </location>
</feature>
<evidence type="ECO:0000256" key="3">
    <source>
        <dbReference type="ARBA" id="ARBA00011738"/>
    </source>
</evidence>
<gene>
    <name evidence="15" type="primary">cphA</name>
    <name evidence="15" type="ORF">ES711_09240</name>
</gene>
<comment type="function">
    <text evidence="1">Catalyzes the ATP-dependent polymerization of arginine and aspartate to multi-L-arginyl-poly-L-aspartic acid (cyanophycin; a water-insoluble reserve polymer).</text>
</comment>
<dbReference type="InterPro" id="IPR036565">
    <property type="entry name" value="Mur-like_cat_sf"/>
</dbReference>
<reference evidence="15 16" key="1">
    <citation type="submission" date="2019-08" db="EMBL/GenBank/DDBJ databases">
        <title>Genome sequence of Gelidibacter salicanalis IC162T.</title>
        <authorList>
            <person name="Bowman J.P."/>
        </authorList>
    </citation>
    <scope>NUCLEOTIDE SEQUENCE [LARGE SCALE GENOMIC DNA]</scope>
    <source>
        <strain evidence="15 16">IC162</strain>
    </source>
</reference>
<evidence type="ECO:0000256" key="2">
    <source>
        <dbReference type="ARBA" id="ARBA00009060"/>
    </source>
</evidence>
<dbReference type="RefSeq" id="WP_146892835.1">
    <property type="nucleotide sequence ID" value="NZ_VORX01000003.1"/>
</dbReference>
<dbReference type="SUPFAM" id="SSF53244">
    <property type="entry name" value="MurD-like peptide ligases, peptide-binding domain"/>
    <property type="match status" value="1"/>
</dbReference>
<dbReference type="GO" id="GO:0046872">
    <property type="term" value="F:metal ion binding"/>
    <property type="evidence" value="ECO:0007669"/>
    <property type="project" value="InterPro"/>
</dbReference>
<keyword evidence="16" id="KW-1185">Reference proteome</keyword>
<comment type="subunit">
    <text evidence="3">Homodimer.</text>
</comment>
<dbReference type="AlphaFoldDB" id="A0A5C7AIX5"/>
<dbReference type="InterPro" id="IPR004101">
    <property type="entry name" value="Mur_ligase_C"/>
</dbReference>
<evidence type="ECO:0000256" key="1">
    <source>
        <dbReference type="ARBA" id="ARBA00003184"/>
    </source>
</evidence>